<feature type="chain" id="PRO_5042698140" description="SH3b domain-containing protein" evidence="1">
    <location>
        <begin position="30"/>
        <end position="128"/>
    </location>
</feature>
<feature type="signal peptide" evidence="1">
    <location>
        <begin position="1"/>
        <end position="29"/>
    </location>
</feature>
<sequence>MTQTLVARGMAVAVAALTGATLAAGPAQAAPVPTRPSGTVVSGSGVNERYFPSTDSSVRSTLLRGVKVGLRCKVRAQDIGGNNVWYLLRDRATWVNSAYIAPAGPVPLCKDVGRGVPESAPRTRAAMG</sequence>
<proteinExistence type="predicted"/>
<reference evidence="3" key="1">
    <citation type="submission" date="2015-07" db="EMBL/GenBank/DDBJ databases">
        <authorList>
            <person name="Noorani M."/>
        </authorList>
    </citation>
    <scope>NUCLEOTIDE SEQUENCE [LARGE SCALE GENOMIC DNA]</scope>
    <source>
        <strain evidence="3">ATCC 27428</strain>
    </source>
</reference>
<accession>A0A2N8NVC9</accession>
<dbReference type="AlphaFoldDB" id="A0A2N8NVC9"/>
<keyword evidence="1" id="KW-0732">Signal</keyword>
<protein>
    <recommendedName>
        <fullName evidence="6">SH3b domain-containing protein</fullName>
    </recommendedName>
</protein>
<comment type="caution">
    <text evidence="3">The sequence shown here is derived from an EMBL/GenBank/DDBJ whole genome shotgun (WGS) entry which is preliminary data.</text>
</comment>
<dbReference type="Proteomes" id="UP000528608">
    <property type="component" value="Unassembled WGS sequence"/>
</dbReference>
<keyword evidence="4" id="KW-1185">Reference proteome</keyword>
<evidence type="ECO:0000313" key="3">
    <source>
        <dbReference type="EMBL" id="PNE32721.1"/>
    </source>
</evidence>
<dbReference type="Proteomes" id="UP000235945">
    <property type="component" value="Unassembled WGS sequence"/>
</dbReference>
<reference evidence="4" key="2">
    <citation type="submission" date="2015-07" db="EMBL/GenBank/DDBJ databases">
        <authorList>
            <person name="Graham D.E."/>
            <person name="Giannone R.J."/>
            <person name="Gulvik C.A."/>
            <person name="Hettich R.L."/>
            <person name="Klingeman D.M."/>
            <person name="Mahan K.M."/>
            <person name="Parry R.J."/>
            <person name="Spain J.C."/>
        </authorList>
    </citation>
    <scope>NUCLEOTIDE SEQUENCE [LARGE SCALE GENOMIC DNA]</scope>
    <source>
        <strain evidence="4">ATCC 27428</strain>
    </source>
</reference>
<evidence type="ECO:0000313" key="2">
    <source>
        <dbReference type="EMBL" id="MBB5122992.1"/>
    </source>
</evidence>
<organism evidence="3 4">
    <name type="scientific">Streptomyces eurocidicus</name>
    <name type="common">Streptoverticillium eurocidicus</name>
    <dbReference type="NCBI Taxonomy" id="66423"/>
    <lineage>
        <taxon>Bacteria</taxon>
        <taxon>Bacillati</taxon>
        <taxon>Actinomycetota</taxon>
        <taxon>Actinomycetes</taxon>
        <taxon>Kitasatosporales</taxon>
        <taxon>Streptomycetaceae</taxon>
        <taxon>Streptomyces</taxon>
    </lineage>
</organism>
<dbReference type="EMBL" id="LGUI01000004">
    <property type="protein sequence ID" value="PNE32721.1"/>
    <property type="molecule type" value="Genomic_DNA"/>
</dbReference>
<evidence type="ECO:0000313" key="4">
    <source>
        <dbReference type="Proteomes" id="UP000235945"/>
    </source>
</evidence>
<evidence type="ECO:0000313" key="5">
    <source>
        <dbReference type="Proteomes" id="UP000528608"/>
    </source>
</evidence>
<evidence type="ECO:0008006" key="6">
    <source>
        <dbReference type="Google" id="ProtNLM"/>
    </source>
</evidence>
<name>A0A2N8NVC9_STREU</name>
<dbReference type="EMBL" id="JACHJF010000038">
    <property type="protein sequence ID" value="MBB5122992.1"/>
    <property type="molecule type" value="Genomic_DNA"/>
</dbReference>
<gene>
    <name evidence="3" type="ORF">AF335_14230</name>
    <name evidence="2" type="ORF">FHS36_006469</name>
</gene>
<dbReference type="RefSeq" id="WP_228773658.1">
    <property type="nucleotide sequence ID" value="NZ_JACHJF010000038.1"/>
</dbReference>
<reference evidence="2 5" key="3">
    <citation type="submission" date="2020-08" db="EMBL/GenBank/DDBJ databases">
        <title>Genomic Encyclopedia of Type Strains, Phase III (KMG-III): the genomes of soil and plant-associated and newly described type strains.</title>
        <authorList>
            <person name="Whitman W."/>
        </authorList>
    </citation>
    <scope>NUCLEOTIDE SEQUENCE [LARGE SCALE GENOMIC DNA]</scope>
    <source>
        <strain evidence="2 5">CECT 3259</strain>
    </source>
</reference>
<evidence type="ECO:0000256" key="1">
    <source>
        <dbReference type="SAM" id="SignalP"/>
    </source>
</evidence>